<evidence type="ECO:0000256" key="3">
    <source>
        <dbReference type="ARBA" id="ARBA00012239"/>
    </source>
</evidence>
<keyword evidence="10" id="KW-1185">Reference proteome</keyword>
<evidence type="ECO:0000256" key="4">
    <source>
        <dbReference type="ARBA" id="ARBA00022679"/>
    </source>
</evidence>
<keyword evidence="4 9" id="KW-0808">Transferase</keyword>
<dbReference type="GO" id="GO:0031071">
    <property type="term" value="F:cysteine desulfurase activity"/>
    <property type="evidence" value="ECO:0007669"/>
    <property type="project" value="UniProtKB-EC"/>
</dbReference>
<dbReference type="InterPro" id="IPR010969">
    <property type="entry name" value="Cys_dSase-rel_unknwn_funct"/>
</dbReference>
<protein>
    <recommendedName>
        <fullName evidence="3">cysteine desulfurase</fullName>
        <ecNumber evidence="3">2.8.1.7</ecNumber>
    </recommendedName>
</protein>
<evidence type="ECO:0000256" key="1">
    <source>
        <dbReference type="ARBA" id="ARBA00001933"/>
    </source>
</evidence>
<dbReference type="RefSeq" id="WP_156202623.1">
    <property type="nucleotide sequence ID" value="NZ_CP046457.1"/>
</dbReference>
<evidence type="ECO:0000259" key="8">
    <source>
        <dbReference type="Pfam" id="PF00266"/>
    </source>
</evidence>
<sequence length="382" mass="41251">MNTIYMDNAATTYPKPESVYEAIDYFNRHMGGNPGRGSNQRSLKSGSIVVEARDALARLFNIEDSSQIAFTQNITESLNIVLKGLLKQGDHVITTSMEHNSVARPLNIMSREGIEWTQVKCEDDGSLNPEDIKKAIKNNTKLICILHASNLTGTIMPVEDIGKIARENNVLFAIDSAQTAGVLPVDVVKQNIDILTFTGHKGLLGPQGTGGLYIKPGLVINPLKVGGTGSLSESLEHPDLMPDCFESGTLNTPGIAGLLAGVEFIEKTGLVNIQKHEQIVTDMLIGGLKEIKSVNIYGPQASNKQTAVVAFNIEGMDCGELSMSLDMEFGVINRSGLHCTPLAHQTIGTYEIGACRLSPGFFTTEDEIAKVIKAVNEISKRV</sequence>
<dbReference type="EC" id="2.8.1.7" evidence="3"/>
<comment type="catalytic activity">
    <reaction evidence="6">
        <text>(sulfur carrier)-H + L-cysteine = (sulfur carrier)-SH + L-alanine</text>
        <dbReference type="Rhea" id="RHEA:43892"/>
        <dbReference type="Rhea" id="RHEA-COMP:14737"/>
        <dbReference type="Rhea" id="RHEA-COMP:14739"/>
        <dbReference type="ChEBI" id="CHEBI:29917"/>
        <dbReference type="ChEBI" id="CHEBI:35235"/>
        <dbReference type="ChEBI" id="CHEBI:57972"/>
        <dbReference type="ChEBI" id="CHEBI:64428"/>
        <dbReference type="EC" id="2.8.1.7"/>
    </reaction>
</comment>
<evidence type="ECO:0000256" key="7">
    <source>
        <dbReference type="RuleBase" id="RU004504"/>
    </source>
</evidence>
<dbReference type="Proteomes" id="UP000426444">
    <property type="component" value="Chromosome"/>
</dbReference>
<dbReference type="Pfam" id="PF00266">
    <property type="entry name" value="Aminotran_5"/>
    <property type="match status" value="1"/>
</dbReference>
<dbReference type="InterPro" id="IPR000192">
    <property type="entry name" value="Aminotrans_V_dom"/>
</dbReference>
<evidence type="ECO:0000313" key="10">
    <source>
        <dbReference type="Proteomes" id="UP000426444"/>
    </source>
</evidence>
<evidence type="ECO:0000256" key="5">
    <source>
        <dbReference type="ARBA" id="ARBA00022898"/>
    </source>
</evidence>
<dbReference type="PIRSF" id="PIRSF005572">
    <property type="entry name" value="NifS"/>
    <property type="match status" value="1"/>
</dbReference>
<dbReference type="InterPro" id="IPR020578">
    <property type="entry name" value="Aminotrans_V_PyrdxlP_BS"/>
</dbReference>
<dbReference type="PANTHER" id="PTHR43586">
    <property type="entry name" value="CYSTEINE DESULFURASE"/>
    <property type="match status" value="1"/>
</dbReference>
<evidence type="ECO:0000256" key="2">
    <source>
        <dbReference type="ARBA" id="ARBA00010447"/>
    </source>
</evidence>
<dbReference type="CDD" id="cd06453">
    <property type="entry name" value="SufS_like"/>
    <property type="match status" value="1"/>
</dbReference>
<dbReference type="KEGG" id="salq:SYNTR_0058"/>
<dbReference type="EMBL" id="CP046457">
    <property type="protein sequence ID" value="QGT98651.1"/>
    <property type="molecule type" value="Genomic_DNA"/>
</dbReference>
<comment type="cofactor">
    <cofactor evidence="1 7">
        <name>pyridoxal 5'-phosphate</name>
        <dbReference type="ChEBI" id="CHEBI:597326"/>
    </cofactor>
</comment>
<dbReference type="PROSITE" id="PS00595">
    <property type="entry name" value="AA_TRANSFER_CLASS_5"/>
    <property type="match status" value="1"/>
</dbReference>
<dbReference type="InterPro" id="IPR015424">
    <property type="entry name" value="PyrdxlP-dep_Trfase"/>
</dbReference>
<organism evidence="9 10">
    <name type="scientific">Candidatus Syntrophocurvum alkaliphilum</name>
    <dbReference type="NCBI Taxonomy" id="2293317"/>
    <lineage>
        <taxon>Bacteria</taxon>
        <taxon>Bacillati</taxon>
        <taxon>Bacillota</taxon>
        <taxon>Clostridia</taxon>
        <taxon>Eubacteriales</taxon>
        <taxon>Syntrophomonadaceae</taxon>
        <taxon>Candidatus Syntrophocurvum</taxon>
    </lineage>
</organism>
<reference evidence="10" key="1">
    <citation type="journal article" date="2019" name="Microbiology">
        <title>Complete Genome Sequence of an Uncultured Bacterium of the Candidate Phylum Bipolaricaulota.</title>
        <authorList>
            <person name="Kadnikov V.V."/>
            <person name="Mardanov A.V."/>
            <person name="Beletsky A.V."/>
            <person name="Frank Y.A."/>
            <person name="Karnachuk O.V."/>
            <person name="Ravin N.V."/>
        </authorList>
    </citation>
    <scope>NUCLEOTIDE SEQUENCE [LARGE SCALE GENOMIC DNA]</scope>
</reference>
<evidence type="ECO:0000313" key="9">
    <source>
        <dbReference type="EMBL" id="QGT98651.1"/>
    </source>
</evidence>
<dbReference type="OrthoDB" id="9804366at2"/>
<dbReference type="Gene3D" id="3.90.1150.10">
    <property type="entry name" value="Aspartate Aminotransferase, domain 1"/>
    <property type="match status" value="1"/>
</dbReference>
<comment type="similarity">
    <text evidence="2">Belongs to the class-V pyridoxal-phosphate-dependent aminotransferase family. Csd subfamily.</text>
</comment>
<dbReference type="NCBIfam" id="TIGR01977">
    <property type="entry name" value="am_tr_V_EF2568"/>
    <property type="match status" value="1"/>
</dbReference>
<gene>
    <name evidence="9" type="ORF">SYNTR_0058</name>
</gene>
<dbReference type="PANTHER" id="PTHR43586:SF4">
    <property type="entry name" value="ISOPENICILLIN N EPIMERASE"/>
    <property type="match status" value="1"/>
</dbReference>
<dbReference type="InterPro" id="IPR015422">
    <property type="entry name" value="PyrdxlP-dep_Trfase_small"/>
</dbReference>
<dbReference type="GO" id="GO:0006534">
    <property type="term" value="P:cysteine metabolic process"/>
    <property type="evidence" value="ECO:0007669"/>
    <property type="project" value="InterPro"/>
</dbReference>
<dbReference type="InterPro" id="IPR010970">
    <property type="entry name" value="Cys_dSase_SufS"/>
</dbReference>
<dbReference type="InterPro" id="IPR016454">
    <property type="entry name" value="Cysteine_dSase"/>
</dbReference>
<proteinExistence type="inferred from homology"/>
<accession>A0A6I6DDJ1</accession>
<evidence type="ECO:0000256" key="6">
    <source>
        <dbReference type="ARBA" id="ARBA00050776"/>
    </source>
</evidence>
<dbReference type="GO" id="GO:0030170">
    <property type="term" value="F:pyridoxal phosphate binding"/>
    <property type="evidence" value="ECO:0007669"/>
    <property type="project" value="InterPro"/>
</dbReference>
<feature type="domain" description="Aminotransferase class V" evidence="8">
    <location>
        <begin position="4"/>
        <end position="370"/>
    </location>
</feature>
<dbReference type="InterPro" id="IPR015421">
    <property type="entry name" value="PyrdxlP-dep_Trfase_major"/>
</dbReference>
<dbReference type="Gene3D" id="3.40.640.10">
    <property type="entry name" value="Type I PLP-dependent aspartate aminotransferase-like (Major domain)"/>
    <property type="match status" value="1"/>
</dbReference>
<keyword evidence="5" id="KW-0663">Pyridoxal phosphate</keyword>
<dbReference type="SUPFAM" id="SSF53383">
    <property type="entry name" value="PLP-dependent transferases"/>
    <property type="match status" value="1"/>
</dbReference>
<name>A0A6I6DDJ1_9FIRM</name>
<dbReference type="AlphaFoldDB" id="A0A6I6DDJ1"/>